<name>A0ABP0E8B7_9ASCO</name>
<dbReference type="Gene3D" id="3.40.50.12360">
    <property type="match status" value="1"/>
</dbReference>
<reference evidence="3 4" key="1">
    <citation type="submission" date="2024-01" db="EMBL/GenBank/DDBJ databases">
        <authorList>
            <consortium name="Genoscope - CEA"/>
            <person name="William W."/>
        </authorList>
    </citation>
    <scope>NUCLEOTIDE SEQUENCE [LARGE SCALE GENOMIC DNA]</scope>
    <source>
        <strain evidence="3 4">29B2s-10</strain>
    </source>
</reference>
<dbReference type="Pfam" id="PF11496">
    <property type="entry name" value="HDA2-3"/>
    <property type="match status" value="1"/>
</dbReference>
<accession>A0ABP0E8B7</accession>
<feature type="region of interest" description="Disordered" evidence="2">
    <location>
        <begin position="706"/>
        <end position="730"/>
    </location>
</feature>
<dbReference type="EMBL" id="OZ004255">
    <property type="protein sequence ID" value="CAK7899016.1"/>
    <property type="molecule type" value="Genomic_DNA"/>
</dbReference>
<protein>
    <submittedName>
        <fullName evidence="3">HDA1 complex subunit 2</fullName>
    </submittedName>
</protein>
<sequence>MNLMSILQDEVVEQVPEQLHNGVYYLPTLLTNMQKDLLELLVEVFRAELLDLANARKQKTSIDSLLALTQPSSPGDSTVGNGTSDGTETASKPSFSSADKINLLFEQLRLIDKHPTLLVDHFIPKKLLLSDINSRMLNVSGKFQLFNRVVDSFIDRYPLDKRSPRSSRGYHMLVVASSVKELELIEGLIIGKKLYYKNLSSAKLYEDNRSIPKEKSSLTASNINDISNQTGNKRRKTSHITTNFHKGNSNGSSPETLCLYLITTQQLYNYTLESYIDLFFSFDLNLKLDSPSIELIRTSSTEQSLMGNGPTIKTPVIIPVPAFSIEHRIMSSPMPSVSFNFNQYSEFENPIFKWKLQAINTFIVNRSQLFDSYDESQFYIDLYGNNMSKLYDWFHEWNKTKYPLIDNYDELLKQSTNRSTTARFNDQTLFKELKSNYLFNLNNQENPSKSISREGNIIAFNSTIDYKSYKANFSNIIQERIATIENSIEENYKNEISNERLRETIVQERIDQDNLKIGEKYNELKKMNDLATISERKLVRVDSDYLKLQKQQDTLVGRVEHLEKLFLSQEQDKKTVKTLNKSEEHELDLLINDQVSTIDDLRSKLAGVSEELEKLIEEEDGVRANYQQSSGEAVQYSAKLDRLKTIGAKLNSELHGPGSKVLPALRRKDELINIEFELNKIKGENSFMDCLLSQKLQKVVKERQGIMESTGSGSSSRGARLSRASTPFEI</sequence>
<keyword evidence="4" id="KW-1185">Reference proteome</keyword>
<gene>
    <name evidence="3" type="primary">HDA2</name>
    <name evidence="3" type="ORF">CAAN4_C00716</name>
</gene>
<evidence type="ECO:0000256" key="2">
    <source>
        <dbReference type="SAM" id="MobiDB-lite"/>
    </source>
</evidence>
<feature type="coiled-coil region" evidence="1">
    <location>
        <begin position="598"/>
        <end position="625"/>
    </location>
</feature>
<feature type="compositionally biased region" description="Low complexity" evidence="2">
    <location>
        <begin position="709"/>
        <end position="730"/>
    </location>
</feature>
<feature type="region of interest" description="Disordered" evidence="2">
    <location>
        <begin position="67"/>
        <end position="94"/>
    </location>
</feature>
<evidence type="ECO:0000256" key="1">
    <source>
        <dbReference type="SAM" id="Coils"/>
    </source>
</evidence>
<keyword evidence="1" id="KW-0175">Coiled coil</keyword>
<proteinExistence type="predicted"/>
<organism evidence="3 4">
    <name type="scientific">[Candida] anglica</name>
    <dbReference type="NCBI Taxonomy" id="148631"/>
    <lineage>
        <taxon>Eukaryota</taxon>
        <taxon>Fungi</taxon>
        <taxon>Dikarya</taxon>
        <taxon>Ascomycota</taxon>
        <taxon>Saccharomycotina</taxon>
        <taxon>Pichiomycetes</taxon>
        <taxon>Debaryomycetaceae</taxon>
        <taxon>Kurtzmaniella</taxon>
    </lineage>
</organism>
<evidence type="ECO:0000313" key="4">
    <source>
        <dbReference type="Proteomes" id="UP001497600"/>
    </source>
</evidence>
<evidence type="ECO:0000313" key="3">
    <source>
        <dbReference type="EMBL" id="CAK7899016.1"/>
    </source>
</evidence>
<dbReference type="InterPro" id="IPR021006">
    <property type="entry name" value="Hda2/3"/>
</dbReference>
<dbReference type="InterPro" id="IPR038609">
    <property type="entry name" value="HDA1_su2/3_sf"/>
</dbReference>
<dbReference type="Proteomes" id="UP001497600">
    <property type="component" value="Chromosome C"/>
</dbReference>